<dbReference type="InterPro" id="IPR050518">
    <property type="entry name" value="Rpo3/RPB3_RNA_Pol_subunit"/>
</dbReference>
<dbReference type="RefSeq" id="WP_268186501.1">
    <property type="nucleotide sequence ID" value="NZ_CP113361.1"/>
</dbReference>
<dbReference type="Gene3D" id="3.30.70.3110">
    <property type="match status" value="1"/>
</dbReference>
<name>A0A9X9S414_METOG</name>
<evidence type="ECO:0000313" key="7">
    <source>
        <dbReference type="EMBL" id="WAI01276.1"/>
    </source>
</evidence>
<dbReference type="PANTHER" id="PTHR11800:SF2">
    <property type="entry name" value="DNA-DIRECTED RNA POLYMERASE II SUBUNIT RPB3"/>
    <property type="match status" value="1"/>
</dbReference>
<comment type="function">
    <text evidence="5">DNA-dependent RNA polymerase (RNAP) catalyzes the transcription of DNA into RNA using the four ribonucleoside triphosphates as substrates.</text>
</comment>
<organism evidence="7 8">
    <name type="scientific">Methanogenium organophilum</name>
    <dbReference type="NCBI Taxonomy" id="2199"/>
    <lineage>
        <taxon>Archaea</taxon>
        <taxon>Methanobacteriati</taxon>
        <taxon>Methanobacteriota</taxon>
        <taxon>Stenosarchaea group</taxon>
        <taxon>Methanomicrobia</taxon>
        <taxon>Methanomicrobiales</taxon>
        <taxon>Methanomicrobiaceae</taxon>
        <taxon>Methanogenium</taxon>
    </lineage>
</organism>
<dbReference type="InterPro" id="IPR011263">
    <property type="entry name" value="DNA-dir_RNA_pol_RpoA/D/Rpb3"/>
</dbReference>
<keyword evidence="2 5" id="KW-0963">Cytoplasm</keyword>
<accession>A0A9X9S414</accession>
<dbReference type="GO" id="GO:0051538">
    <property type="term" value="F:3 iron, 4 sulfur cluster binding"/>
    <property type="evidence" value="ECO:0007669"/>
    <property type="project" value="UniProtKB-KW"/>
</dbReference>
<dbReference type="GO" id="GO:0006351">
    <property type="term" value="P:DNA-templated transcription"/>
    <property type="evidence" value="ECO:0007669"/>
    <property type="project" value="UniProtKB-UniRule"/>
</dbReference>
<dbReference type="GO" id="GO:0005737">
    <property type="term" value="C:cytoplasm"/>
    <property type="evidence" value="ECO:0007669"/>
    <property type="project" value="UniProtKB-SubCell"/>
</dbReference>
<dbReference type="Pfam" id="PF00037">
    <property type="entry name" value="Fer4"/>
    <property type="match status" value="1"/>
</dbReference>
<proteinExistence type="inferred from homology"/>
<feature type="binding site" evidence="5">
    <location>
        <position position="206"/>
    </location>
    <ligand>
        <name>[3Fe-4S] cluster</name>
        <dbReference type="ChEBI" id="CHEBI:21137"/>
    </ligand>
</feature>
<keyword evidence="5" id="KW-0411">Iron-sulfur</keyword>
<comment type="cofactor">
    <cofactor evidence="5">
        <name>[3Fe-4S] cluster</name>
        <dbReference type="ChEBI" id="CHEBI:21137"/>
    </cofactor>
    <text evidence="5">Binds 1 [3Fe-4S] cluster.</text>
</comment>
<dbReference type="EC" id="2.7.7.6" evidence="5"/>
<comment type="subunit">
    <text evidence="5">Part of the RNA polymerase complex.</text>
</comment>
<comment type="catalytic activity">
    <reaction evidence="5">
        <text>RNA(n) + a ribonucleoside 5'-triphosphate = RNA(n+1) + diphosphate</text>
        <dbReference type="Rhea" id="RHEA:21248"/>
        <dbReference type="Rhea" id="RHEA-COMP:14527"/>
        <dbReference type="Rhea" id="RHEA-COMP:17342"/>
        <dbReference type="ChEBI" id="CHEBI:33019"/>
        <dbReference type="ChEBI" id="CHEBI:61557"/>
        <dbReference type="ChEBI" id="CHEBI:140395"/>
        <dbReference type="EC" id="2.7.7.6"/>
    </reaction>
</comment>
<keyword evidence="1 5" id="KW-0240">DNA-directed RNA polymerase</keyword>
<dbReference type="PROSITE" id="PS51379">
    <property type="entry name" value="4FE4S_FER_2"/>
    <property type="match status" value="1"/>
</dbReference>
<keyword evidence="5" id="KW-0003">3Fe-4S</keyword>
<dbReference type="EMBL" id="CP113361">
    <property type="protein sequence ID" value="WAI01276.1"/>
    <property type="molecule type" value="Genomic_DNA"/>
</dbReference>
<protein>
    <recommendedName>
        <fullName evidence="5">DNA-directed RNA polymerase subunit Rpo3</fullName>
        <ecNumber evidence="5">2.7.7.6</ecNumber>
    </recommendedName>
    <alternativeName>
        <fullName evidence="5">DNA-directed RNA polymerase subunit D</fullName>
    </alternativeName>
</protein>
<dbReference type="GO" id="GO:0003677">
    <property type="term" value="F:DNA binding"/>
    <property type="evidence" value="ECO:0007669"/>
    <property type="project" value="UniProtKB-UniRule"/>
</dbReference>
<dbReference type="SMART" id="SM00662">
    <property type="entry name" value="RPOLD"/>
    <property type="match status" value="1"/>
</dbReference>
<dbReference type="GO" id="GO:0016491">
    <property type="term" value="F:oxidoreductase activity"/>
    <property type="evidence" value="ECO:0007669"/>
    <property type="project" value="UniProtKB-ARBA"/>
</dbReference>
<keyword evidence="5" id="KW-0479">Metal-binding</keyword>
<dbReference type="SUPFAM" id="SSF56553">
    <property type="entry name" value="Insert subdomain of RNA polymerase alpha subunit"/>
    <property type="match status" value="1"/>
</dbReference>
<dbReference type="AlphaFoldDB" id="A0A9X9S414"/>
<dbReference type="CDD" id="cd07030">
    <property type="entry name" value="RNAP_D"/>
    <property type="match status" value="1"/>
</dbReference>
<dbReference type="InterPro" id="IPR022842">
    <property type="entry name" value="RNAP_Rpo3/Rpb3/RPAC1"/>
</dbReference>
<dbReference type="GO" id="GO:0046983">
    <property type="term" value="F:protein dimerization activity"/>
    <property type="evidence" value="ECO:0007669"/>
    <property type="project" value="InterPro"/>
</dbReference>
<dbReference type="PROSITE" id="PS00198">
    <property type="entry name" value="4FE4S_FER_1"/>
    <property type="match status" value="1"/>
</dbReference>
<dbReference type="PROSITE" id="PS00446">
    <property type="entry name" value="RNA_POL_D_30KD"/>
    <property type="match status" value="1"/>
</dbReference>
<dbReference type="Proteomes" id="UP001163096">
    <property type="component" value="Chromosome"/>
</dbReference>
<sequence length="278" mass="30439">MQISFSRFDDNVARFVISGFSSAFVNAIRRTMIGEVPTLAIEDVLIYDNNSALFDEMLAHRLGLIPLRTDLDEYVFTKDCTCGGEGCSACTSVYTLSVEGPKVVYSRDLIPQNPLAAPVEENIPLVKLEKDQKIVLEARAVLGRGTDHAKWQPTLACGYKAYPHIEFDNKCDGCGMCVDECPRNVLEIKGNSAAVVEGKIEDCSLCKLCERICIANADTWDSPAISVKTVDDVFIFVVESDGSIPVRKILERAAEEIQTKSDSLVDVLCDISGGNVND</sequence>
<dbReference type="GO" id="GO:0003899">
    <property type="term" value="F:DNA-directed RNA polymerase activity"/>
    <property type="evidence" value="ECO:0007669"/>
    <property type="project" value="UniProtKB-UniRule"/>
</dbReference>
<dbReference type="InterPro" id="IPR036603">
    <property type="entry name" value="RBP11-like"/>
</dbReference>
<dbReference type="GeneID" id="76836003"/>
<keyword evidence="5 7" id="KW-0808">Transferase</keyword>
<gene>
    <name evidence="5" type="primary">rpo3</name>
    <name evidence="5" type="synonym">rpoD</name>
    <name evidence="7" type="ORF">OU421_12835</name>
</gene>
<dbReference type="PANTHER" id="PTHR11800">
    <property type="entry name" value="DNA-DIRECTED RNA POLYMERASE"/>
    <property type="match status" value="1"/>
</dbReference>
<dbReference type="Pfam" id="PF01000">
    <property type="entry name" value="RNA_pol_A_bac"/>
    <property type="match status" value="1"/>
</dbReference>
<keyword evidence="5 7" id="KW-0548">Nucleotidyltransferase</keyword>
<keyword evidence="3 5" id="KW-0804">Transcription</keyword>
<feature type="binding site" evidence="5">
    <location>
        <position position="209"/>
    </location>
    <ligand>
        <name>[3Fe-4S] cluster</name>
        <dbReference type="ChEBI" id="CHEBI:21137"/>
    </ligand>
</feature>
<dbReference type="Gene3D" id="3.30.1360.10">
    <property type="entry name" value="RNA polymerase, RBP11-like subunit"/>
    <property type="match status" value="1"/>
</dbReference>
<feature type="domain" description="4Fe-4S ferredoxin-type" evidence="6">
    <location>
        <begin position="161"/>
        <end position="191"/>
    </location>
</feature>
<evidence type="ECO:0000256" key="4">
    <source>
        <dbReference type="ARBA" id="ARBA00025804"/>
    </source>
</evidence>
<feature type="binding site" evidence="5">
    <location>
        <position position="203"/>
    </location>
    <ligand>
        <name>[3Fe-4S] cluster</name>
        <dbReference type="ChEBI" id="CHEBI:21137"/>
    </ligand>
</feature>
<evidence type="ECO:0000259" key="6">
    <source>
        <dbReference type="PROSITE" id="PS51379"/>
    </source>
</evidence>
<dbReference type="SUPFAM" id="SSF55257">
    <property type="entry name" value="RBP11-like subunits of RNA polymerase"/>
    <property type="match status" value="1"/>
</dbReference>
<dbReference type="NCBIfam" id="NF001988">
    <property type="entry name" value="PRK00783.1"/>
    <property type="match status" value="1"/>
</dbReference>
<dbReference type="HAMAP" id="MF_00320">
    <property type="entry name" value="RNApol_arch_Rpo3"/>
    <property type="match status" value="1"/>
</dbReference>
<dbReference type="Pfam" id="PF01193">
    <property type="entry name" value="RNA_pol_L"/>
    <property type="match status" value="1"/>
</dbReference>
<evidence type="ECO:0000256" key="3">
    <source>
        <dbReference type="ARBA" id="ARBA00023163"/>
    </source>
</evidence>
<dbReference type="Gene3D" id="2.170.120.12">
    <property type="entry name" value="DNA-directed RNA polymerase, insert domain"/>
    <property type="match status" value="1"/>
</dbReference>
<dbReference type="InterPro" id="IPR001514">
    <property type="entry name" value="DNA-dir_RNA_pol_30-40kDasu_CS"/>
</dbReference>
<dbReference type="GO" id="GO:0046872">
    <property type="term" value="F:metal ion binding"/>
    <property type="evidence" value="ECO:0007669"/>
    <property type="project" value="UniProtKB-KW"/>
</dbReference>
<comment type="similarity">
    <text evidence="4 5">Belongs to the archaeal Rpo3/eukaryotic RPB3 RNA polymerase subunit family.</text>
</comment>
<reference evidence="7" key="1">
    <citation type="submission" date="2022-11" db="EMBL/GenBank/DDBJ databases">
        <title>Complete genome sequence of Methanogenium organophilum DSM 3596.</title>
        <authorList>
            <person name="Chen S.-C."/>
            <person name="Lai S.-J."/>
            <person name="You Y.-T."/>
        </authorList>
    </citation>
    <scope>NUCLEOTIDE SEQUENCE</scope>
    <source>
        <strain evidence="7">DSM 3596</strain>
    </source>
</reference>
<evidence type="ECO:0000256" key="2">
    <source>
        <dbReference type="ARBA" id="ARBA00022490"/>
    </source>
</evidence>
<keyword evidence="5" id="KW-0408">Iron</keyword>
<keyword evidence="8" id="KW-1185">Reference proteome</keyword>
<dbReference type="InterPro" id="IPR017900">
    <property type="entry name" value="4Fe4S_Fe_S_CS"/>
</dbReference>
<dbReference type="InterPro" id="IPR036643">
    <property type="entry name" value="RNApol_insert_sf"/>
</dbReference>
<dbReference type="InterPro" id="IPR017896">
    <property type="entry name" value="4Fe4S_Fe-S-bd"/>
</dbReference>
<dbReference type="KEGG" id="mou:OU421_12835"/>
<evidence type="ECO:0000313" key="8">
    <source>
        <dbReference type="Proteomes" id="UP001163096"/>
    </source>
</evidence>
<comment type="subcellular location">
    <subcellularLocation>
        <location evidence="5">Cytoplasm</location>
    </subcellularLocation>
</comment>
<dbReference type="GO" id="GO:0000428">
    <property type="term" value="C:DNA-directed RNA polymerase complex"/>
    <property type="evidence" value="ECO:0007669"/>
    <property type="project" value="UniProtKB-KW"/>
</dbReference>
<evidence type="ECO:0000256" key="5">
    <source>
        <dbReference type="HAMAP-Rule" id="MF_00320"/>
    </source>
</evidence>
<evidence type="ECO:0000256" key="1">
    <source>
        <dbReference type="ARBA" id="ARBA00022478"/>
    </source>
</evidence>
<dbReference type="InterPro" id="IPR011262">
    <property type="entry name" value="DNA-dir_RNA_pol_insert"/>
</dbReference>